<evidence type="ECO:0000256" key="1">
    <source>
        <dbReference type="ARBA" id="ARBA00023125"/>
    </source>
</evidence>
<organism evidence="5 6">
    <name type="scientific">Ferrimonas marina</name>
    <dbReference type="NCBI Taxonomy" id="299255"/>
    <lineage>
        <taxon>Bacteria</taxon>
        <taxon>Pseudomonadati</taxon>
        <taxon>Pseudomonadota</taxon>
        <taxon>Gammaproteobacteria</taxon>
        <taxon>Alteromonadales</taxon>
        <taxon>Ferrimonadaceae</taxon>
        <taxon>Ferrimonas</taxon>
    </lineage>
</organism>
<keyword evidence="1 2" id="KW-0238">DNA-binding</keyword>
<dbReference type="SMART" id="SM00862">
    <property type="entry name" value="Trans_reg_C"/>
    <property type="match status" value="1"/>
</dbReference>
<keyword evidence="3" id="KW-0472">Membrane</keyword>
<keyword evidence="6" id="KW-1185">Reference proteome</keyword>
<keyword evidence="3" id="KW-0812">Transmembrane</keyword>
<accession>A0A1M5X1F5</accession>
<reference evidence="5 6" key="1">
    <citation type="submission" date="2016-11" db="EMBL/GenBank/DDBJ databases">
        <authorList>
            <person name="Jaros S."/>
            <person name="Januszkiewicz K."/>
            <person name="Wedrychowicz H."/>
        </authorList>
    </citation>
    <scope>NUCLEOTIDE SEQUENCE [LARGE SCALE GENOMIC DNA]</scope>
    <source>
        <strain evidence="5 6">DSM 16917</strain>
    </source>
</reference>
<dbReference type="GO" id="GO:0003677">
    <property type="term" value="F:DNA binding"/>
    <property type="evidence" value="ECO:0007669"/>
    <property type="project" value="UniProtKB-UniRule"/>
</dbReference>
<name>A0A1M5X1F5_9GAMM</name>
<dbReference type="STRING" id="299255.SAMN02745129_3149"/>
<dbReference type="GO" id="GO:0000160">
    <property type="term" value="P:phosphorelay signal transduction system"/>
    <property type="evidence" value="ECO:0007669"/>
    <property type="project" value="InterPro"/>
</dbReference>
<evidence type="ECO:0000256" key="2">
    <source>
        <dbReference type="PROSITE-ProRule" id="PRU01091"/>
    </source>
</evidence>
<dbReference type="GO" id="GO:0006355">
    <property type="term" value="P:regulation of DNA-templated transcription"/>
    <property type="evidence" value="ECO:0007669"/>
    <property type="project" value="InterPro"/>
</dbReference>
<feature type="transmembrane region" description="Helical" evidence="3">
    <location>
        <begin position="152"/>
        <end position="174"/>
    </location>
</feature>
<protein>
    <submittedName>
        <fullName evidence="5">DNA-binding winged helix-turn-helix (WHTH) domain-containing protein</fullName>
    </submittedName>
</protein>
<proteinExistence type="predicted"/>
<evidence type="ECO:0000256" key="3">
    <source>
        <dbReference type="SAM" id="Phobius"/>
    </source>
</evidence>
<sequence length="282" mass="31320">MSKTQHPNLVHIGTCSFLPDTKRLLHTNGEQWDLPRAECQVLTLLVAERGRPVDKLRLRCGEFDQPQVGESAVARAVFQLRNFLEDEDHTLIETIKGVGYRLANEPQAGSAEQQIASPSVDSVEPQPSLAAIKPQPAQEKPTRVPWWVRNRALSLLLVGVLLVLLLLTHASYFIRTQASSGFEPRQISHGDVTLHWYSPSTGHGLDQQALSDRILKSLAQCPEAPWESVYIALSSDQQGLSVTLVGHDEGGQLKLRNLKVVDTRLRGDFAPEQWFQKGGLCD</sequence>
<dbReference type="Gene3D" id="1.10.10.10">
    <property type="entry name" value="Winged helix-like DNA-binding domain superfamily/Winged helix DNA-binding domain"/>
    <property type="match status" value="1"/>
</dbReference>
<dbReference type="InterPro" id="IPR016032">
    <property type="entry name" value="Sig_transdc_resp-reg_C-effctor"/>
</dbReference>
<feature type="DNA-binding region" description="OmpR/PhoB-type" evidence="2">
    <location>
        <begin position="7"/>
        <end position="104"/>
    </location>
</feature>
<dbReference type="InterPro" id="IPR036388">
    <property type="entry name" value="WH-like_DNA-bd_sf"/>
</dbReference>
<dbReference type="RefSeq" id="WP_067661158.1">
    <property type="nucleotide sequence ID" value="NZ_FQXG01000005.1"/>
</dbReference>
<evidence type="ECO:0000313" key="6">
    <source>
        <dbReference type="Proteomes" id="UP000184268"/>
    </source>
</evidence>
<dbReference type="Pfam" id="PF00486">
    <property type="entry name" value="Trans_reg_C"/>
    <property type="match status" value="1"/>
</dbReference>
<evidence type="ECO:0000259" key="4">
    <source>
        <dbReference type="PROSITE" id="PS51755"/>
    </source>
</evidence>
<dbReference type="InterPro" id="IPR001867">
    <property type="entry name" value="OmpR/PhoB-type_DNA-bd"/>
</dbReference>
<feature type="domain" description="OmpR/PhoB-type" evidence="4">
    <location>
        <begin position="7"/>
        <end position="104"/>
    </location>
</feature>
<keyword evidence="3" id="KW-1133">Transmembrane helix</keyword>
<dbReference type="EMBL" id="FQXG01000005">
    <property type="protein sequence ID" value="SHH93697.1"/>
    <property type="molecule type" value="Genomic_DNA"/>
</dbReference>
<dbReference type="PROSITE" id="PS51755">
    <property type="entry name" value="OMPR_PHOB"/>
    <property type="match status" value="1"/>
</dbReference>
<dbReference type="OrthoDB" id="6397545at2"/>
<evidence type="ECO:0000313" key="5">
    <source>
        <dbReference type="EMBL" id="SHH93697.1"/>
    </source>
</evidence>
<gene>
    <name evidence="5" type="ORF">SAMN02745129_3149</name>
</gene>
<dbReference type="Proteomes" id="UP000184268">
    <property type="component" value="Unassembled WGS sequence"/>
</dbReference>
<dbReference type="SUPFAM" id="SSF46894">
    <property type="entry name" value="C-terminal effector domain of the bipartite response regulators"/>
    <property type="match status" value="1"/>
</dbReference>
<dbReference type="AlphaFoldDB" id="A0A1M5X1F5"/>